<dbReference type="Gene3D" id="3.40.50.980">
    <property type="match status" value="1"/>
</dbReference>
<feature type="compositionally biased region" description="Basic and acidic residues" evidence="1">
    <location>
        <begin position="83"/>
        <end position="105"/>
    </location>
</feature>
<dbReference type="EMBL" id="NGAF01000021">
    <property type="protein sequence ID" value="OXR41215.1"/>
    <property type="molecule type" value="Genomic_DNA"/>
</dbReference>
<feature type="region of interest" description="Disordered" evidence="1">
    <location>
        <begin position="71"/>
        <end position="105"/>
    </location>
</feature>
<evidence type="ECO:0000313" key="2">
    <source>
        <dbReference type="EMBL" id="OXR41215.1"/>
    </source>
</evidence>
<reference evidence="2 3" key="1">
    <citation type="submission" date="2017-07" db="EMBL/GenBank/DDBJ databases">
        <title>First draft Genome Sequence of Nocardia cerradoensis isolated from human infection.</title>
        <authorList>
            <person name="Carrasco G."/>
        </authorList>
    </citation>
    <scope>NUCLEOTIDE SEQUENCE [LARGE SCALE GENOMIC DNA]</scope>
    <source>
        <strain evidence="2 3">CNM20130759</strain>
    </source>
</reference>
<organism evidence="2 3">
    <name type="scientific">Nocardia cerradoensis</name>
    <dbReference type="NCBI Taxonomy" id="85688"/>
    <lineage>
        <taxon>Bacteria</taxon>
        <taxon>Bacillati</taxon>
        <taxon>Actinomycetota</taxon>
        <taxon>Actinomycetes</taxon>
        <taxon>Mycobacteriales</taxon>
        <taxon>Nocardiaceae</taxon>
        <taxon>Nocardia</taxon>
    </lineage>
</organism>
<dbReference type="SUPFAM" id="SSF56801">
    <property type="entry name" value="Acetyl-CoA synthetase-like"/>
    <property type="match status" value="1"/>
</dbReference>
<sequence>MAVSGAAPLDRELGSAVAHRLGTTVMQGFGMTELSPVSHAVPSDPGLSIAGRAADISSSGWPIVLSSRIRSHRTQGPLRRVRGRDTRVHGEKGPPKELRQRVVRS</sequence>
<keyword evidence="3" id="KW-1185">Reference proteome</keyword>
<gene>
    <name evidence="2" type="ORF">B7C42_06613</name>
</gene>
<evidence type="ECO:0008006" key="4">
    <source>
        <dbReference type="Google" id="ProtNLM"/>
    </source>
</evidence>
<accession>A0A231GXC4</accession>
<dbReference type="Proteomes" id="UP000215506">
    <property type="component" value="Unassembled WGS sequence"/>
</dbReference>
<dbReference type="AlphaFoldDB" id="A0A231GXC4"/>
<comment type="caution">
    <text evidence="2">The sequence shown here is derived from an EMBL/GenBank/DDBJ whole genome shotgun (WGS) entry which is preliminary data.</text>
</comment>
<evidence type="ECO:0000256" key="1">
    <source>
        <dbReference type="SAM" id="MobiDB-lite"/>
    </source>
</evidence>
<evidence type="ECO:0000313" key="3">
    <source>
        <dbReference type="Proteomes" id="UP000215506"/>
    </source>
</evidence>
<protein>
    <recommendedName>
        <fullName evidence="4">Long-chain-fatty-acid--CoA ligase</fullName>
    </recommendedName>
</protein>
<proteinExistence type="predicted"/>
<name>A0A231GXC4_9NOCA</name>